<keyword evidence="2" id="KW-1185">Reference proteome</keyword>
<evidence type="ECO:0000313" key="2">
    <source>
        <dbReference type="Proteomes" id="UP000006743"/>
    </source>
</evidence>
<dbReference type="STRING" id="557723.HAPS_0638"/>
<dbReference type="HOGENOM" id="CLU_3062102_0_0_6"/>
<accession>B8F4N8</accession>
<reference evidence="1 2" key="1">
    <citation type="journal article" date="2009" name="J. Bacteriol.">
        <title>Complete genome sequence of Haemophilus parasuis SH0165.</title>
        <authorList>
            <person name="Yue M."/>
            <person name="Yang F."/>
            <person name="Yang J."/>
            <person name="Bei W."/>
            <person name="Cai X."/>
            <person name="Chen L."/>
            <person name="Dong J."/>
            <person name="Zhou R."/>
            <person name="Jin M."/>
            <person name="Jin Q."/>
            <person name="Chen H."/>
        </authorList>
    </citation>
    <scope>NUCLEOTIDE SEQUENCE [LARGE SCALE GENOMIC DNA]</scope>
    <source>
        <strain evidence="1 2">SH0165</strain>
    </source>
</reference>
<sequence length="53" mass="6104">MQSTLPTDWNLLFGDEYKLSTYILAQLKGISVCGIDTTPNQKRALRPFLRLFE</sequence>
<organism evidence="1 2">
    <name type="scientific">Glaesserella parasuis serovar 5 (strain SH0165)</name>
    <name type="common">Haemophilus parasuis</name>
    <dbReference type="NCBI Taxonomy" id="557723"/>
    <lineage>
        <taxon>Bacteria</taxon>
        <taxon>Pseudomonadati</taxon>
        <taxon>Pseudomonadota</taxon>
        <taxon>Gammaproteobacteria</taxon>
        <taxon>Pasteurellales</taxon>
        <taxon>Pasteurellaceae</taxon>
        <taxon>Glaesserella</taxon>
    </lineage>
</organism>
<evidence type="ECO:0000313" key="1">
    <source>
        <dbReference type="EMBL" id="ACL32290.1"/>
    </source>
</evidence>
<dbReference type="KEGG" id="hap:HAPS_0638"/>
<dbReference type="Proteomes" id="UP000006743">
    <property type="component" value="Chromosome"/>
</dbReference>
<proteinExistence type="predicted"/>
<gene>
    <name evidence="1" type="ordered locus">HAPS_0638</name>
</gene>
<protein>
    <submittedName>
        <fullName evidence="1">Uncharacterized protein</fullName>
    </submittedName>
</protein>
<name>B8F4N8_GLAP5</name>
<dbReference type="AlphaFoldDB" id="B8F4N8"/>
<dbReference type="EMBL" id="CP001321">
    <property type="protein sequence ID" value="ACL32290.1"/>
    <property type="molecule type" value="Genomic_DNA"/>
</dbReference>